<name>A0A5N3PBA7_9HYPH</name>
<sequence length="117" mass="13002">MTRSRQETYDWYENATAAKAPRARAEALPATTDSRLQFGWWIAGVAFSSLWMLESWTHSFPSPNRVGGLAGSLWALLLSLSICYGIYKFSKVQSKAIATLLCVISAIVLLLHHATRV</sequence>
<organism evidence="2 3">
    <name type="scientific">Microvirga brassicacearum</name>
    <dbReference type="NCBI Taxonomy" id="2580413"/>
    <lineage>
        <taxon>Bacteria</taxon>
        <taxon>Pseudomonadati</taxon>
        <taxon>Pseudomonadota</taxon>
        <taxon>Alphaproteobacteria</taxon>
        <taxon>Hyphomicrobiales</taxon>
        <taxon>Methylobacteriaceae</taxon>
        <taxon>Microvirga</taxon>
    </lineage>
</organism>
<keyword evidence="3" id="KW-1185">Reference proteome</keyword>
<evidence type="ECO:0000313" key="3">
    <source>
        <dbReference type="Proteomes" id="UP000325684"/>
    </source>
</evidence>
<evidence type="ECO:0000313" key="2">
    <source>
        <dbReference type="EMBL" id="KAB0266983.1"/>
    </source>
</evidence>
<dbReference type="RefSeq" id="WP_150944340.1">
    <property type="nucleotide sequence ID" value="NZ_VCMV01000014.1"/>
</dbReference>
<dbReference type="AlphaFoldDB" id="A0A5N3PBA7"/>
<reference evidence="2 3" key="1">
    <citation type="journal article" date="2019" name="Microorganisms">
        <title>Genome Insights into the Novel Species Microvirga brassicacearum, a Rapeseed Endophyte with Biotechnological Potential.</title>
        <authorList>
            <person name="Jimenez-Gomez A."/>
            <person name="Saati-Santamaria Z."/>
            <person name="Igual J.M."/>
            <person name="Rivas R."/>
            <person name="Mateos P.F."/>
            <person name="Garcia-Fraile P."/>
        </authorList>
    </citation>
    <scope>NUCLEOTIDE SEQUENCE [LARGE SCALE GENOMIC DNA]</scope>
    <source>
        <strain evidence="2 3">CDVBN77</strain>
    </source>
</reference>
<protein>
    <submittedName>
        <fullName evidence="2">Uncharacterized protein</fullName>
    </submittedName>
</protein>
<keyword evidence="1" id="KW-0472">Membrane</keyword>
<dbReference type="OrthoDB" id="9967622at2"/>
<dbReference type="EMBL" id="VCMV01000014">
    <property type="protein sequence ID" value="KAB0266983.1"/>
    <property type="molecule type" value="Genomic_DNA"/>
</dbReference>
<gene>
    <name evidence="2" type="ORF">FEZ63_11140</name>
</gene>
<dbReference type="Proteomes" id="UP000325684">
    <property type="component" value="Unassembled WGS sequence"/>
</dbReference>
<keyword evidence="1" id="KW-0812">Transmembrane</keyword>
<feature type="transmembrane region" description="Helical" evidence="1">
    <location>
        <begin position="93"/>
        <end position="111"/>
    </location>
</feature>
<feature type="transmembrane region" description="Helical" evidence="1">
    <location>
        <begin position="38"/>
        <end position="54"/>
    </location>
</feature>
<accession>A0A5N3PBA7</accession>
<proteinExistence type="predicted"/>
<keyword evidence="1" id="KW-1133">Transmembrane helix</keyword>
<feature type="transmembrane region" description="Helical" evidence="1">
    <location>
        <begin position="66"/>
        <end position="87"/>
    </location>
</feature>
<evidence type="ECO:0000256" key="1">
    <source>
        <dbReference type="SAM" id="Phobius"/>
    </source>
</evidence>
<comment type="caution">
    <text evidence="2">The sequence shown here is derived from an EMBL/GenBank/DDBJ whole genome shotgun (WGS) entry which is preliminary data.</text>
</comment>